<dbReference type="GO" id="GO:0016705">
    <property type="term" value="F:oxidoreductase activity, acting on paired donors, with incorporation or reduction of molecular oxygen"/>
    <property type="evidence" value="ECO:0007669"/>
    <property type="project" value="InterPro"/>
</dbReference>
<dbReference type="PANTHER" id="PTHR46696">
    <property type="entry name" value="P450, PUTATIVE (EUROFUNG)-RELATED"/>
    <property type="match status" value="1"/>
</dbReference>
<dbReference type="PANTHER" id="PTHR46696:SF1">
    <property type="entry name" value="CYTOCHROME P450 YJIB-RELATED"/>
    <property type="match status" value="1"/>
</dbReference>
<organism evidence="9 10">
    <name type="scientific">Stackebrandtia albiflava</name>
    <dbReference type="NCBI Taxonomy" id="406432"/>
    <lineage>
        <taxon>Bacteria</taxon>
        <taxon>Bacillati</taxon>
        <taxon>Actinomycetota</taxon>
        <taxon>Actinomycetes</taxon>
        <taxon>Glycomycetales</taxon>
        <taxon>Glycomycetaceae</taxon>
        <taxon>Stackebrandtia</taxon>
    </lineage>
</organism>
<name>A0A562V1P2_9ACTN</name>
<keyword evidence="3 7" id="KW-0479">Metal-binding</keyword>
<keyword evidence="4 7" id="KW-0560">Oxidoreductase</keyword>
<accession>A0A562V1P2</accession>
<evidence type="ECO:0000256" key="4">
    <source>
        <dbReference type="ARBA" id="ARBA00023002"/>
    </source>
</evidence>
<dbReference type="Pfam" id="PF00067">
    <property type="entry name" value="p450"/>
    <property type="match status" value="1"/>
</dbReference>
<keyword evidence="2 7" id="KW-0349">Heme</keyword>
<dbReference type="CDD" id="cd11030">
    <property type="entry name" value="CYP105-like"/>
    <property type="match status" value="1"/>
</dbReference>
<dbReference type="InterPro" id="IPR002397">
    <property type="entry name" value="Cyt_P450_B"/>
</dbReference>
<dbReference type="InterPro" id="IPR017972">
    <property type="entry name" value="Cyt_P450_CS"/>
</dbReference>
<proteinExistence type="inferred from homology"/>
<dbReference type="EMBL" id="VLLL01000006">
    <property type="protein sequence ID" value="TWJ11840.1"/>
    <property type="molecule type" value="Genomic_DNA"/>
</dbReference>
<dbReference type="Proteomes" id="UP000321617">
    <property type="component" value="Unassembled WGS sequence"/>
</dbReference>
<evidence type="ECO:0000256" key="5">
    <source>
        <dbReference type="ARBA" id="ARBA00023004"/>
    </source>
</evidence>
<feature type="region of interest" description="Disordered" evidence="8">
    <location>
        <begin position="64"/>
        <end position="98"/>
    </location>
</feature>
<dbReference type="SUPFAM" id="SSF48264">
    <property type="entry name" value="Cytochrome P450"/>
    <property type="match status" value="1"/>
</dbReference>
<dbReference type="FunFam" id="1.10.630.10:FF:000018">
    <property type="entry name" value="Cytochrome P450 monooxygenase"/>
    <property type="match status" value="1"/>
</dbReference>
<dbReference type="GO" id="GO:0020037">
    <property type="term" value="F:heme binding"/>
    <property type="evidence" value="ECO:0007669"/>
    <property type="project" value="InterPro"/>
</dbReference>
<evidence type="ECO:0000256" key="8">
    <source>
        <dbReference type="SAM" id="MobiDB-lite"/>
    </source>
</evidence>
<dbReference type="AlphaFoldDB" id="A0A562V1P2"/>
<comment type="similarity">
    <text evidence="1 7">Belongs to the cytochrome P450 family.</text>
</comment>
<dbReference type="OrthoDB" id="4133219at2"/>
<dbReference type="PRINTS" id="PR00359">
    <property type="entry name" value="BP450"/>
</dbReference>
<evidence type="ECO:0000256" key="1">
    <source>
        <dbReference type="ARBA" id="ARBA00010617"/>
    </source>
</evidence>
<dbReference type="GO" id="GO:0004497">
    <property type="term" value="F:monooxygenase activity"/>
    <property type="evidence" value="ECO:0007669"/>
    <property type="project" value="UniProtKB-KW"/>
</dbReference>
<dbReference type="PRINTS" id="PR00385">
    <property type="entry name" value="P450"/>
</dbReference>
<comment type="caution">
    <text evidence="9">The sequence shown here is derived from an EMBL/GenBank/DDBJ whole genome shotgun (WGS) entry which is preliminary data.</text>
</comment>
<evidence type="ECO:0000313" key="10">
    <source>
        <dbReference type="Proteomes" id="UP000321617"/>
    </source>
</evidence>
<dbReference type="Gene3D" id="1.10.630.10">
    <property type="entry name" value="Cytochrome P450"/>
    <property type="match status" value="1"/>
</dbReference>
<dbReference type="GO" id="GO:0005506">
    <property type="term" value="F:iron ion binding"/>
    <property type="evidence" value="ECO:0007669"/>
    <property type="project" value="InterPro"/>
</dbReference>
<evidence type="ECO:0000256" key="7">
    <source>
        <dbReference type="RuleBase" id="RU000461"/>
    </source>
</evidence>
<evidence type="ECO:0000256" key="2">
    <source>
        <dbReference type="ARBA" id="ARBA00022617"/>
    </source>
</evidence>
<dbReference type="RefSeq" id="WP_147138478.1">
    <property type="nucleotide sequence ID" value="NZ_BAABIJ010000002.1"/>
</dbReference>
<sequence length="402" mass="44325">MADTPRPLRGLPMRRDDRFAPATGLAELRDRHPISPMIYPDGHRGWLVTGHDLAREVLSSPHFSNRPELLHSPLDAPLPTQERPQTQPGFFLNMDPPDHTRLRRMLTGQFTVKRMRALEPRVEAIVAERIDAVLAAGPPADLVAEFALPVPSLVICELLGVDYDDRDGFQTDSHTLMDLRVPVEERIAARERIGAFMLRTAHRKRGRPDDGLLGSLVHSGELDDAELAGVGFLMLLAGHETTANMLALGTFALLEHPDQAELLRARPALMPQAVEELMRFLSIVHMGPTRCATADVRIDGRLVTAGSNVTVSVPAANHDPRRFDGPDRLDVTRPGTGHVGFGHGVHQCLGQQPARPEMRIGFDALLRRLPGLALAVDAKAVPMRSDMGLYGVHELPVTWRQE</sequence>
<evidence type="ECO:0000313" key="9">
    <source>
        <dbReference type="EMBL" id="TWJ11840.1"/>
    </source>
</evidence>
<dbReference type="PROSITE" id="PS00086">
    <property type="entry name" value="CYTOCHROME_P450"/>
    <property type="match status" value="1"/>
</dbReference>
<feature type="region of interest" description="Disordered" evidence="8">
    <location>
        <begin position="1"/>
        <end position="24"/>
    </location>
</feature>
<reference evidence="9 10" key="1">
    <citation type="journal article" date="2013" name="Stand. Genomic Sci.">
        <title>Genomic Encyclopedia of Type Strains, Phase I: The one thousand microbial genomes (KMG-I) project.</title>
        <authorList>
            <person name="Kyrpides N.C."/>
            <person name="Woyke T."/>
            <person name="Eisen J.A."/>
            <person name="Garrity G."/>
            <person name="Lilburn T.G."/>
            <person name="Beck B.J."/>
            <person name="Whitman W.B."/>
            <person name="Hugenholtz P."/>
            <person name="Klenk H.P."/>
        </authorList>
    </citation>
    <scope>NUCLEOTIDE SEQUENCE [LARGE SCALE GENOMIC DNA]</scope>
    <source>
        <strain evidence="9 10">DSM 45044</strain>
    </source>
</reference>
<keyword evidence="5 7" id="KW-0408">Iron</keyword>
<keyword evidence="6 7" id="KW-0503">Monooxygenase</keyword>
<gene>
    <name evidence="9" type="ORF">LX16_2577</name>
</gene>
<evidence type="ECO:0000256" key="6">
    <source>
        <dbReference type="ARBA" id="ARBA00023033"/>
    </source>
</evidence>
<dbReference type="InterPro" id="IPR036396">
    <property type="entry name" value="Cyt_P450_sf"/>
</dbReference>
<keyword evidence="10" id="KW-1185">Reference proteome</keyword>
<protein>
    <submittedName>
        <fullName evidence="9">Cytochrome P450</fullName>
    </submittedName>
</protein>
<dbReference type="InterPro" id="IPR001128">
    <property type="entry name" value="Cyt_P450"/>
</dbReference>
<evidence type="ECO:0000256" key="3">
    <source>
        <dbReference type="ARBA" id="ARBA00022723"/>
    </source>
</evidence>